<dbReference type="EMBL" id="KK107730">
    <property type="protein sequence ID" value="EZA47967.1"/>
    <property type="molecule type" value="Genomic_DNA"/>
</dbReference>
<name>A0A026VW30_OOCBI</name>
<dbReference type="InterPro" id="IPR029058">
    <property type="entry name" value="AB_hydrolase_fold"/>
</dbReference>
<evidence type="ECO:0000256" key="3">
    <source>
        <dbReference type="ARBA" id="ARBA00022490"/>
    </source>
</evidence>
<evidence type="ECO:0000256" key="1">
    <source>
        <dbReference type="ARBA" id="ARBA00004496"/>
    </source>
</evidence>
<evidence type="ECO:0000313" key="5">
    <source>
        <dbReference type="Proteomes" id="UP000053097"/>
    </source>
</evidence>
<dbReference type="Gene3D" id="3.40.50.1820">
    <property type="entry name" value="alpha/beta hydrolase"/>
    <property type="match status" value="1"/>
</dbReference>
<dbReference type="AlphaFoldDB" id="A0A026VW30"/>
<keyword evidence="5" id="KW-1185">Reference proteome</keyword>
<evidence type="ECO:0000256" key="2">
    <source>
        <dbReference type="ARBA" id="ARBA00008645"/>
    </source>
</evidence>
<dbReference type="PANTHER" id="PTHR15913">
    <property type="entry name" value="ACID CLUSTER PROTEIN 33"/>
    <property type="match status" value="1"/>
</dbReference>
<comment type="subcellular location">
    <subcellularLocation>
        <location evidence="1">Cytoplasm</location>
    </subcellularLocation>
</comment>
<comment type="similarity">
    <text evidence="2">Belongs to the AB hydrolase superfamily.</text>
</comment>
<dbReference type="SUPFAM" id="SSF53474">
    <property type="entry name" value="alpha/beta-Hydrolases"/>
    <property type="match status" value="1"/>
</dbReference>
<dbReference type="PANTHER" id="PTHR15913:SF0">
    <property type="entry name" value="MASPARDIN"/>
    <property type="match status" value="1"/>
</dbReference>
<accession>A0A026VW30</accession>
<dbReference type="GO" id="GO:0005737">
    <property type="term" value="C:cytoplasm"/>
    <property type="evidence" value="ECO:0007669"/>
    <property type="project" value="UniProtKB-SubCell"/>
</dbReference>
<evidence type="ECO:0000313" key="4">
    <source>
        <dbReference type="EMBL" id="EZA47967.1"/>
    </source>
</evidence>
<dbReference type="OrthoDB" id="10264550at2759"/>
<reference evidence="4 5" key="1">
    <citation type="journal article" date="2014" name="Curr. Biol.">
        <title>The genome of the clonal raider ant Cerapachys biroi.</title>
        <authorList>
            <person name="Oxley P.R."/>
            <person name="Ji L."/>
            <person name="Fetter-Pruneda I."/>
            <person name="McKenzie S.K."/>
            <person name="Li C."/>
            <person name="Hu H."/>
            <person name="Zhang G."/>
            <person name="Kronauer D.J."/>
        </authorList>
    </citation>
    <scope>NUCLEOTIDE SEQUENCE [LARGE SCALE GENOMIC DNA]</scope>
</reference>
<dbReference type="ESTHER" id="cerbi-a0a026vw30">
    <property type="family name" value="Maspardin-ACP33-SPG21_like"/>
</dbReference>
<dbReference type="OMA" id="CYVQPQK"/>
<dbReference type="Proteomes" id="UP000053097">
    <property type="component" value="Unassembled WGS sequence"/>
</dbReference>
<gene>
    <name evidence="4" type="ORF">X777_14536</name>
</gene>
<keyword evidence="3" id="KW-0963">Cytoplasm</keyword>
<sequence>MSSYTSELSRSQEYLSFRGSVPLRKIVVDVDGIKGWKVYDSNPKTIKCPVICLPPVCGTADIFFRQILGLAAKGYRVISAEPPVYWNIKEWCDGFKRLLDYLELDKVHLFGVSLGGFLAQKFTEVNAHCPRVVSLILCNTFTDTSVFSYNDSAAVFWILPSLVLKKMIMGNFATEQVDGEIVEAIDFMVERLESLTQPELASRLTMNCVNSYVQPQKICHLPVTIIDVFDEYALSNAVREEMYKCYPNAKLAHLKSGGNFPYLSRSAEVNLHLQIHLRQFEDTEYAASENSRLNEMSCY</sequence>
<organism evidence="4 5">
    <name type="scientific">Ooceraea biroi</name>
    <name type="common">Clonal raider ant</name>
    <name type="synonym">Cerapachys biroi</name>
    <dbReference type="NCBI Taxonomy" id="2015173"/>
    <lineage>
        <taxon>Eukaryota</taxon>
        <taxon>Metazoa</taxon>
        <taxon>Ecdysozoa</taxon>
        <taxon>Arthropoda</taxon>
        <taxon>Hexapoda</taxon>
        <taxon>Insecta</taxon>
        <taxon>Pterygota</taxon>
        <taxon>Neoptera</taxon>
        <taxon>Endopterygota</taxon>
        <taxon>Hymenoptera</taxon>
        <taxon>Apocrita</taxon>
        <taxon>Aculeata</taxon>
        <taxon>Formicoidea</taxon>
        <taxon>Formicidae</taxon>
        <taxon>Dorylinae</taxon>
        <taxon>Ooceraea</taxon>
    </lineage>
</organism>
<dbReference type="STRING" id="2015173.A0A026VW30"/>
<proteinExistence type="inferred from homology"/>
<dbReference type="InterPro" id="IPR026151">
    <property type="entry name" value="Maspardin"/>
</dbReference>
<protein>
    <submittedName>
        <fullName evidence="4">Maspardin</fullName>
    </submittedName>
</protein>